<keyword evidence="9" id="KW-0540">Nuclease</keyword>
<dbReference type="InterPro" id="IPR050951">
    <property type="entry name" value="Retrovirus_Pol_polyprotein"/>
</dbReference>
<comment type="function">
    <text evidence="22">Reverse transcriptase/ribonuclease H (RT) is a multifunctional enzyme that catalyzes the conversion of the retro-elements RNA genome into dsDNA within the VLP. The enzyme displays a DNA polymerase activity that can copy either DNA or RNA templates, and a ribonuclease H (RNase H) activity that cleaves the RNA strand of RNA-DNA heteroduplexes during plus-strand synthesis and hydrolyzes RNA primers. The conversion leads to a linear dsDNA copy of the retrotransposon that includes long terminal repeats (LTRs) at both ends.</text>
</comment>
<evidence type="ECO:0000256" key="21">
    <source>
        <dbReference type="ARBA" id="ARBA00023242"/>
    </source>
</evidence>
<keyword evidence="19" id="KW-0238">DNA-binding</keyword>
<sequence length="1262" mass="143506">MSETRKVKVSMDEVSVQRPEEVLEVKEELVERNDAKEVSVPNVQHSVIEDNSIELDEITQRTESIILQDSESGLEGSKELELFELTVSQGFDPAKVNLPPPSPVENSKFYVPVVMMLTAVKGKECMALLDSGSGEDLVLSKFIEGKIDSLPQDACLCDVIVAFGASRQVTKRVLLEFSINGIHFSRWFMVVPGFTKDMVLGLDFVGEHEDLISFKKRSFAGVSKENPIGLVDSDEFVEAVGNAAEVGLFTLKTEEKVDKMPMDAANRFPDLIKEYKDIFLQELKETPVSRGQWDHRINVIPYVTAPSGKQYPLAKPEFEELKSQVRKMLDAGLIRQLGVGESDFNSPVLFVRKKDGSYRMCVDYRLLNLTVVQKQFGMPVVEQLIKEVSGYRYYSTLDMTQSFHQIRLDDETSHVTAFTAFGKKFAYNVLPFGFTNAPAILQETVSQLIQEIPGCVNYIDDIIVYSNTIEEHRKSLLLLFEAFRRNKFFFKGSKCELGVSKVTFLGHEVGQKGTRIPEVQLEVIKAIKTPDNPKDMRSALGFFNYFRHYIQNFSKIAAPLYEYATKRKVEFTQVHDKAFNQLKADLVKSDALVKVNYELKPVRFQLEVDASHHAIGAVLKQVHEDKVVGVIEMVSRTLTVAEKNYPIRQKELLLIVFAVKKFRHYILGYETVVYTDHQSLESLFASNTRPESERIIRWLESLQEVQLKVRYRNGDANVLADVLSRLVDAGRVEVHDLDTTVAEVTNTEETVTQILLKENVIDQIKKSYTTDAYLTTILNLLTDTDRTRNPIPPELNSAIKKYSLTDGVLYYATQSGQKPVVGKSVARMVLEKVHSFGHFGITKCYFAIQPYLFVPKLLEVVTDYINSCDHCQRAKAIHGSVGGLMLPSDVPKDVFSTIHLDFVTGIPTTPEGYDCILVVVCALTKYCVCIPTRKSTKVVQTAKLLIDEVFSVFGVPHTIKSDKDIQFMNSIMKYVFEFYQIDFRTTSTNNPSTNGQVEALNKVVVQTIKSFCHKEHALWSHYLKVVQFAINTNYAPAIRMTPYQAVFGRLPRDRTGILDINMKHSSLSAEQLVRRAEAIHTQIKDTMSLSQDAMSHKANRGRNPGRFEVGDLILLHREAYWRPGKYKKLTDVYHGPFRLVKKINDNAFEVDLPRMNKKDRVINIKYFRKYIEQRQVFKEPPINLVEAEARVEDLSAILGYDAEKFEFDVTWVGCRPGHGSTIPIEWFYRKVPKVLRDTLIANAIDFLGDRFKDADDDLEEEV</sequence>
<evidence type="ECO:0000256" key="17">
    <source>
        <dbReference type="ARBA" id="ARBA00022918"/>
    </source>
</evidence>
<evidence type="ECO:0000256" key="23">
    <source>
        <dbReference type="ARBA" id="ARBA00025615"/>
    </source>
</evidence>
<gene>
    <name evidence="26" type="ORF">LELG_05427</name>
</gene>
<keyword evidence="17" id="KW-0695">RNA-directed DNA polymerase</keyword>
<protein>
    <recommendedName>
        <fullName evidence="4">RNA-directed DNA polymerase</fullName>
        <ecNumber evidence="4">2.7.7.49</ecNumber>
    </recommendedName>
</protein>
<dbReference type="CDD" id="cd01647">
    <property type="entry name" value="RT_LTR"/>
    <property type="match status" value="1"/>
</dbReference>
<keyword evidence="7" id="KW-0808">Transferase</keyword>
<evidence type="ECO:0000256" key="9">
    <source>
        <dbReference type="ARBA" id="ARBA00022722"/>
    </source>
</evidence>
<dbReference type="InterPro" id="IPR036397">
    <property type="entry name" value="RNaseH_sf"/>
</dbReference>
<dbReference type="PANTHER" id="PTHR37984">
    <property type="entry name" value="PROTEIN CBG26694"/>
    <property type="match status" value="1"/>
</dbReference>
<dbReference type="GO" id="GO:0003677">
    <property type="term" value="F:DNA binding"/>
    <property type="evidence" value="ECO:0007669"/>
    <property type="project" value="UniProtKB-KW"/>
</dbReference>
<dbReference type="CDD" id="cd00303">
    <property type="entry name" value="retropepsin_like"/>
    <property type="match status" value="1"/>
</dbReference>
<evidence type="ECO:0000313" key="26">
    <source>
        <dbReference type="EMBL" id="EDK47246.1"/>
    </source>
</evidence>
<keyword evidence="27" id="KW-1185">Reference proteome</keyword>
<evidence type="ECO:0000259" key="25">
    <source>
        <dbReference type="PROSITE" id="PS50994"/>
    </source>
</evidence>
<keyword evidence="14" id="KW-0460">Magnesium</keyword>
<dbReference type="Gene3D" id="3.10.10.10">
    <property type="entry name" value="HIV Type 1 Reverse Transcriptase, subunit A, domain 1"/>
    <property type="match status" value="1"/>
</dbReference>
<evidence type="ECO:0000313" key="27">
    <source>
        <dbReference type="Proteomes" id="UP000001996"/>
    </source>
</evidence>
<evidence type="ECO:0000256" key="14">
    <source>
        <dbReference type="ARBA" id="ARBA00022842"/>
    </source>
</evidence>
<dbReference type="GO" id="GO:0004190">
    <property type="term" value="F:aspartic-type endopeptidase activity"/>
    <property type="evidence" value="ECO:0007669"/>
    <property type="project" value="UniProtKB-KW"/>
</dbReference>
<dbReference type="GO" id="GO:0005634">
    <property type="term" value="C:nucleus"/>
    <property type="evidence" value="ECO:0007669"/>
    <property type="project" value="UniProtKB-SubCell"/>
</dbReference>
<dbReference type="FunFam" id="3.10.20.370:FF:000001">
    <property type="entry name" value="Retrovirus-related Pol polyprotein from transposon 17.6-like protein"/>
    <property type="match status" value="1"/>
</dbReference>
<dbReference type="InterPro" id="IPR043502">
    <property type="entry name" value="DNA/RNA_pol_sf"/>
</dbReference>
<dbReference type="PANTHER" id="PTHR37984:SF5">
    <property type="entry name" value="PROTEIN NYNRIN-LIKE"/>
    <property type="match status" value="1"/>
</dbReference>
<evidence type="ECO:0000256" key="15">
    <source>
        <dbReference type="ARBA" id="ARBA00022884"/>
    </source>
</evidence>
<dbReference type="STRING" id="379508.A5E738"/>
<dbReference type="OrthoDB" id="4022548at2759"/>
<dbReference type="Pfam" id="PF24626">
    <property type="entry name" value="SH3_Tf2-1"/>
    <property type="match status" value="1"/>
</dbReference>
<dbReference type="EMBL" id="CH981532">
    <property type="protein sequence ID" value="EDK47246.1"/>
    <property type="molecule type" value="Genomic_DNA"/>
</dbReference>
<dbReference type="SUPFAM" id="SSF56672">
    <property type="entry name" value="DNA/RNA polymerases"/>
    <property type="match status" value="1"/>
</dbReference>
<dbReference type="GO" id="GO:0006310">
    <property type="term" value="P:DNA recombination"/>
    <property type="evidence" value="ECO:0007669"/>
    <property type="project" value="UniProtKB-KW"/>
</dbReference>
<keyword evidence="12" id="KW-0255">Endonuclease</keyword>
<organism evidence="26 27">
    <name type="scientific">Lodderomyces elongisporus (strain ATCC 11503 / CBS 2605 / JCM 1781 / NBRC 1676 / NRRL YB-4239)</name>
    <name type="common">Yeast</name>
    <name type="synonym">Saccharomyces elongisporus</name>
    <dbReference type="NCBI Taxonomy" id="379508"/>
    <lineage>
        <taxon>Eukaryota</taxon>
        <taxon>Fungi</taxon>
        <taxon>Dikarya</taxon>
        <taxon>Ascomycota</taxon>
        <taxon>Saccharomycotina</taxon>
        <taxon>Pichiomycetes</taxon>
        <taxon>Debaryomycetaceae</taxon>
        <taxon>Candida/Lodderomyces clade</taxon>
        <taxon>Lodderomyces</taxon>
    </lineage>
</organism>
<evidence type="ECO:0000256" key="10">
    <source>
        <dbReference type="ARBA" id="ARBA00022723"/>
    </source>
</evidence>
<evidence type="ECO:0000256" key="13">
    <source>
        <dbReference type="ARBA" id="ARBA00022801"/>
    </source>
</evidence>
<dbReference type="GO" id="GO:0006508">
    <property type="term" value="P:proteolysis"/>
    <property type="evidence" value="ECO:0007669"/>
    <property type="project" value="UniProtKB-KW"/>
</dbReference>
<dbReference type="InterPro" id="IPR041373">
    <property type="entry name" value="RT_RNaseH"/>
</dbReference>
<dbReference type="InterPro" id="IPR021109">
    <property type="entry name" value="Peptidase_aspartic_dom_sf"/>
</dbReference>
<keyword evidence="11" id="KW-0064">Aspartyl protease</keyword>
<dbReference type="HOGENOM" id="CLU_000384_38_1_1"/>
<comment type="subcellular location">
    <subcellularLocation>
        <location evidence="3">Cytoplasm</location>
    </subcellularLocation>
    <subcellularLocation>
        <location evidence="2">Nucleus</location>
    </subcellularLocation>
</comment>
<dbReference type="GO" id="GO:0003964">
    <property type="term" value="F:RNA-directed DNA polymerase activity"/>
    <property type="evidence" value="ECO:0007669"/>
    <property type="project" value="UniProtKB-KW"/>
</dbReference>
<evidence type="ECO:0000256" key="18">
    <source>
        <dbReference type="ARBA" id="ARBA00022932"/>
    </source>
</evidence>
<dbReference type="GO" id="GO:0003723">
    <property type="term" value="F:RNA binding"/>
    <property type="evidence" value="ECO:0007669"/>
    <property type="project" value="UniProtKB-KW"/>
</dbReference>
<dbReference type="Gene3D" id="3.30.70.270">
    <property type="match status" value="2"/>
</dbReference>
<dbReference type="PROSITE" id="PS50994">
    <property type="entry name" value="INTEGRASE"/>
    <property type="match status" value="1"/>
</dbReference>
<dbReference type="InParanoid" id="A5E738"/>
<dbReference type="InterPro" id="IPR041588">
    <property type="entry name" value="Integrase_H2C2"/>
</dbReference>
<evidence type="ECO:0000256" key="2">
    <source>
        <dbReference type="ARBA" id="ARBA00004123"/>
    </source>
</evidence>
<dbReference type="Gene3D" id="3.30.420.10">
    <property type="entry name" value="Ribonuclease H-like superfamily/Ribonuclease H"/>
    <property type="match status" value="1"/>
</dbReference>
<dbReference type="Gene3D" id="1.10.340.70">
    <property type="match status" value="1"/>
</dbReference>
<dbReference type="OMA" id="PRNCARE"/>
<dbReference type="FunCoup" id="A5E738">
    <property type="interactions" value="12"/>
</dbReference>
<evidence type="ECO:0000256" key="12">
    <source>
        <dbReference type="ARBA" id="ARBA00022759"/>
    </source>
</evidence>
<keyword evidence="15" id="KW-0694">RNA-binding</keyword>
<proteinExistence type="predicted"/>
<dbReference type="GO" id="GO:0005737">
    <property type="term" value="C:cytoplasm"/>
    <property type="evidence" value="ECO:0007669"/>
    <property type="project" value="UniProtKB-SubCell"/>
</dbReference>
<dbReference type="GO" id="GO:0004523">
    <property type="term" value="F:RNA-DNA hybrid ribonuclease activity"/>
    <property type="evidence" value="ECO:0007669"/>
    <property type="project" value="UniProtKB-EC"/>
</dbReference>
<keyword evidence="18" id="KW-0239">DNA-directed DNA polymerase</keyword>
<dbReference type="Gene3D" id="3.10.20.370">
    <property type="match status" value="1"/>
</dbReference>
<keyword evidence="8" id="KW-0548">Nucleotidyltransferase</keyword>
<evidence type="ECO:0000256" key="5">
    <source>
        <dbReference type="ARBA" id="ARBA00022490"/>
    </source>
</evidence>
<dbReference type="Pfam" id="PF17917">
    <property type="entry name" value="RT_RNaseH"/>
    <property type="match status" value="1"/>
</dbReference>
<evidence type="ECO:0000256" key="22">
    <source>
        <dbReference type="ARBA" id="ARBA00025590"/>
    </source>
</evidence>
<dbReference type="SUPFAM" id="SSF53098">
    <property type="entry name" value="Ribonuclease H-like"/>
    <property type="match status" value="1"/>
</dbReference>
<dbReference type="GO" id="GO:0015074">
    <property type="term" value="P:DNA integration"/>
    <property type="evidence" value="ECO:0007669"/>
    <property type="project" value="UniProtKB-KW"/>
</dbReference>
<evidence type="ECO:0000256" key="6">
    <source>
        <dbReference type="ARBA" id="ARBA00022670"/>
    </source>
</evidence>
<evidence type="ECO:0000256" key="1">
    <source>
        <dbReference type="ARBA" id="ARBA00000077"/>
    </source>
</evidence>
<dbReference type="Gene3D" id="2.40.70.10">
    <property type="entry name" value="Acid Proteases"/>
    <property type="match status" value="1"/>
</dbReference>
<keyword evidence="10" id="KW-0479">Metal-binding</keyword>
<evidence type="ECO:0000256" key="16">
    <source>
        <dbReference type="ARBA" id="ARBA00022908"/>
    </source>
</evidence>
<dbReference type="InterPro" id="IPR056924">
    <property type="entry name" value="SH3_Tf2-1"/>
</dbReference>
<dbReference type="InterPro" id="IPR001584">
    <property type="entry name" value="Integrase_cat-core"/>
</dbReference>
<keyword evidence="20" id="KW-0233">DNA recombination</keyword>
<evidence type="ECO:0000256" key="20">
    <source>
        <dbReference type="ARBA" id="ARBA00023172"/>
    </source>
</evidence>
<dbReference type="InterPro" id="IPR000477">
    <property type="entry name" value="RT_dom"/>
</dbReference>
<keyword evidence="13" id="KW-0378">Hydrolase</keyword>
<evidence type="ECO:0000256" key="19">
    <source>
        <dbReference type="ARBA" id="ARBA00023125"/>
    </source>
</evidence>
<dbReference type="InterPro" id="IPR012337">
    <property type="entry name" value="RNaseH-like_sf"/>
</dbReference>
<feature type="domain" description="Integrase catalytic" evidence="25">
    <location>
        <begin position="887"/>
        <end position="1050"/>
    </location>
</feature>
<dbReference type="EC" id="2.7.7.49" evidence="4"/>
<dbReference type="eggNOG" id="KOG0017">
    <property type="taxonomic scope" value="Eukaryota"/>
</dbReference>
<comment type="function">
    <text evidence="23">Integrase (IN) targets the VLP to the nucleus, where a subparticle preintegration complex (PIC) containing at least integrase and the newly synthesized dsDNA copy of the retrotransposon must transit the nuclear membrane. Once in the nucleus, integrase performs the integration of the dsDNA into the host genome.</text>
</comment>
<evidence type="ECO:0000256" key="3">
    <source>
        <dbReference type="ARBA" id="ARBA00004496"/>
    </source>
</evidence>
<feature type="domain" description="Reverse transcriptase" evidence="24">
    <location>
        <begin position="332"/>
        <end position="509"/>
    </location>
</feature>
<dbReference type="AlphaFoldDB" id="A5E738"/>
<keyword evidence="6" id="KW-0645">Protease</keyword>
<reference evidence="26 27" key="1">
    <citation type="journal article" date="2009" name="Nature">
        <title>Evolution of pathogenicity and sexual reproduction in eight Candida genomes.</title>
        <authorList>
            <person name="Butler G."/>
            <person name="Rasmussen M.D."/>
            <person name="Lin M.F."/>
            <person name="Santos M.A."/>
            <person name="Sakthikumar S."/>
            <person name="Munro C.A."/>
            <person name="Rheinbay E."/>
            <person name="Grabherr M."/>
            <person name="Forche A."/>
            <person name="Reedy J.L."/>
            <person name="Agrafioti I."/>
            <person name="Arnaud M.B."/>
            <person name="Bates S."/>
            <person name="Brown A.J."/>
            <person name="Brunke S."/>
            <person name="Costanzo M.C."/>
            <person name="Fitzpatrick D.A."/>
            <person name="de Groot P.W."/>
            <person name="Harris D."/>
            <person name="Hoyer L.L."/>
            <person name="Hube B."/>
            <person name="Klis F.M."/>
            <person name="Kodira C."/>
            <person name="Lennard N."/>
            <person name="Logue M.E."/>
            <person name="Martin R."/>
            <person name="Neiman A.M."/>
            <person name="Nikolaou E."/>
            <person name="Quail M.A."/>
            <person name="Quinn J."/>
            <person name="Santos M.C."/>
            <person name="Schmitzberger F.F."/>
            <person name="Sherlock G."/>
            <person name="Shah P."/>
            <person name="Silverstein K.A."/>
            <person name="Skrzypek M.S."/>
            <person name="Soll D."/>
            <person name="Staggs R."/>
            <person name="Stansfield I."/>
            <person name="Stumpf M.P."/>
            <person name="Sudbery P.E."/>
            <person name="Srikantha T."/>
            <person name="Zeng Q."/>
            <person name="Berman J."/>
            <person name="Berriman M."/>
            <person name="Heitman J."/>
            <person name="Gow N.A."/>
            <person name="Lorenz M.C."/>
            <person name="Birren B.W."/>
            <person name="Kellis M."/>
            <person name="Cuomo C.A."/>
        </authorList>
    </citation>
    <scope>NUCLEOTIDE SEQUENCE [LARGE SCALE GENOMIC DNA]</scope>
    <source>
        <strain evidence="27">ATCC 11503 / BCRC 21390 / CBS 2605 / JCM 1781 / NBRC 1676 / NRRL YB-4239</strain>
    </source>
</reference>
<dbReference type="VEuPathDB" id="FungiDB:LELG_05427"/>
<dbReference type="InterPro" id="IPR043128">
    <property type="entry name" value="Rev_trsase/Diguanyl_cyclase"/>
</dbReference>
<keyword evidence="5" id="KW-0963">Cytoplasm</keyword>
<dbReference type="Proteomes" id="UP000001996">
    <property type="component" value="Unassembled WGS sequence"/>
</dbReference>
<dbReference type="Pfam" id="PF17921">
    <property type="entry name" value="Integrase_H2C2"/>
    <property type="match status" value="1"/>
</dbReference>
<evidence type="ECO:0000256" key="11">
    <source>
        <dbReference type="ARBA" id="ARBA00022750"/>
    </source>
</evidence>
<evidence type="ECO:0000256" key="7">
    <source>
        <dbReference type="ARBA" id="ARBA00022679"/>
    </source>
</evidence>
<dbReference type="CDD" id="cd09274">
    <property type="entry name" value="RNase_HI_RT_Ty3"/>
    <property type="match status" value="1"/>
</dbReference>
<dbReference type="PROSITE" id="PS50878">
    <property type="entry name" value="RT_POL"/>
    <property type="match status" value="1"/>
</dbReference>
<evidence type="ECO:0000259" key="24">
    <source>
        <dbReference type="PROSITE" id="PS50878"/>
    </source>
</evidence>
<keyword evidence="21" id="KW-0539">Nucleus</keyword>
<keyword evidence="16" id="KW-0229">DNA integration</keyword>
<evidence type="ECO:0000256" key="4">
    <source>
        <dbReference type="ARBA" id="ARBA00012493"/>
    </source>
</evidence>
<evidence type="ECO:0000256" key="8">
    <source>
        <dbReference type="ARBA" id="ARBA00022695"/>
    </source>
</evidence>
<dbReference type="Pfam" id="PF00078">
    <property type="entry name" value="RVT_1"/>
    <property type="match status" value="1"/>
</dbReference>
<accession>A5E738</accession>
<comment type="catalytic activity">
    <reaction evidence="1">
        <text>Endonucleolytic cleavage to 5'-phosphomonoester.</text>
        <dbReference type="EC" id="3.1.26.4"/>
    </reaction>
</comment>
<dbReference type="GO" id="GO:0046872">
    <property type="term" value="F:metal ion binding"/>
    <property type="evidence" value="ECO:0007669"/>
    <property type="project" value="UniProtKB-KW"/>
</dbReference>
<dbReference type="GO" id="GO:0003887">
    <property type="term" value="F:DNA-directed DNA polymerase activity"/>
    <property type="evidence" value="ECO:0007669"/>
    <property type="project" value="UniProtKB-KW"/>
</dbReference>
<name>A5E738_LODEL</name>